<evidence type="ECO:0000259" key="2">
    <source>
        <dbReference type="Pfam" id="PF14908"/>
    </source>
</evidence>
<accession>A0AA89C7Y9</accession>
<dbReference type="PANTHER" id="PTHR14362">
    <property type="entry name" value="COILED-COIL DOMAIN-CONTAINING PROTEIN 81"/>
    <property type="match status" value="1"/>
</dbReference>
<dbReference type="GO" id="GO:0005815">
    <property type="term" value="C:microtubule organizing center"/>
    <property type="evidence" value="ECO:0007669"/>
    <property type="project" value="TreeGrafter"/>
</dbReference>
<dbReference type="Pfam" id="PF18289">
    <property type="entry name" value="HU-CCDC81_euk_2"/>
    <property type="match status" value="1"/>
</dbReference>
<dbReference type="InterPro" id="IPR028034">
    <property type="entry name" value="HU-CCDC81"/>
</dbReference>
<dbReference type="Proteomes" id="UP001186944">
    <property type="component" value="Unassembled WGS sequence"/>
</dbReference>
<dbReference type="InterPro" id="IPR026295">
    <property type="entry name" value="CCD81"/>
</dbReference>
<comment type="caution">
    <text evidence="4">The sequence shown here is derived from an EMBL/GenBank/DDBJ whole genome shotgun (WGS) entry which is preliminary data.</text>
</comment>
<dbReference type="AlphaFoldDB" id="A0AA89C7Y9"/>
<evidence type="ECO:0000256" key="1">
    <source>
        <dbReference type="SAM" id="MobiDB-lite"/>
    </source>
</evidence>
<feature type="domain" description="CCDC81 HU" evidence="2">
    <location>
        <begin position="7"/>
        <end position="93"/>
    </location>
</feature>
<evidence type="ECO:0008006" key="6">
    <source>
        <dbReference type="Google" id="ProtNLM"/>
    </source>
</evidence>
<dbReference type="EMBL" id="VSWD01000007">
    <property type="protein sequence ID" value="KAK3098685.1"/>
    <property type="molecule type" value="Genomic_DNA"/>
</dbReference>
<sequence length="808" mass="91402">MTEAMQGILAEAKKNRYSLIKDTLSEDDVANVWESVSNFIEKQMSQGKGVGIPALGTFTFTQKKLDIGNNKFIMMQRPLFVLSEKFAQTHGLQYTKYHVPGTIPVVQLNFAAMAFESPFDRDTVESCVKEILSAVSRAVGAKKNVELTFNGIGRLTIRDSRVKMRFYKEYINQMDGSGKLLDSMQNRPGTVDSVMSDRVMSRPASSATVVLPKISNTSLAPGGGGLAPVVEEGDIDNQIPDPLAPVNQLQEMQPMDTYDNDIMEPPPPAPVEDIVQNEGMVGMEVCDLATSEAIRHIEDRGEGLPNTISEKALQTINVPITGELDINPDQDDLKKPPSVVPSRSGSRMAMPLAKANGVSLLDDLVPSVLTPKSAPSPGLGTLHKSAPSPFNNATEGAQPRMSGSPKLAPLQRSHSMTEMPEKEEKPATPPKSACGHPVAGQELCYLCHQRARRNIPVSFTEERKRREDEEDKLLQQFQYMKDAEDTLAQQERDLSKRHDLQKMAAFNLGVAEAVTTKKKSRDTEFHKSYIFQRRPLTPNRIYKQQEYSGDLAVQVNAKEEVKKKRKSDEDFLERLEQVQLAEDLAAQREQYLKDKQDQQDMYKQALEAQIHIRDKFRKPDGLLRTPSPPSLFHSQQFVAAKPKLSTSRLSFNSFSLPMIPNVIRPFGESSRDRLNEDLRRYSATRLRFKPLQVPPREPDNEVFGKNDMTNEKMAARRSQAFDLFREQQDLVAQKKREAILKRLTEQKEEEDVLDRTKKELLDDRAGRYNRRMNMRKRLENDWMSAAQLKRQRDMEERLHLLQPALLLT</sequence>
<keyword evidence="5" id="KW-1185">Reference proteome</keyword>
<evidence type="ECO:0000259" key="3">
    <source>
        <dbReference type="Pfam" id="PF18289"/>
    </source>
</evidence>
<evidence type="ECO:0000313" key="5">
    <source>
        <dbReference type="Proteomes" id="UP001186944"/>
    </source>
</evidence>
<feature type="domain" description="CCDC81 HU" evidence="3">
    <location>
        <begin position="104"/>
        <end position="178"/>
    </location>
</feature>
<dbReference type="Pfam" id="PF14908">
    <property type="entry name" value="HU-CCDC81_euk_1"/>
    <property type="match status" value="1"/>
</dbReference>
<feature type="region of interest" description="Disordered" evidence="1">
    <location>
        <begin position="372"/>
        <end position="434"/>
    </location>
</feature>
<feature type="compositionally biased region" description="Low complexity" evidence="1">
    <location>
        <begin position="336"/>
        <end position="347"/>
    </location>
</feature>
<protein>
    <recommendedName>
        <fullName evidence="6">Coiled-coil domain-containing protein 81</fullName>
    </recommendedName>
</protein>
<feature type="region of interest" description="Disordered" evidence="1">
    <location>
        <begin position="323"/>
        <end position="348"/>
    </location>
</feature>
<gene>
    <name evidence="4" type="ORF">FSP39_021970</name>
</gene>
<name>A0AA89C7Y9_PINIB</name>
<reference evidence="4" key="1">
    <citation type="submission" date="2019-08" db="EMBL/GenBank/DDBJ databases">
        <title>The improved chromosome-level genome for the pearl oyster Pinctada fucata martensii using PacBio sequencing and Hi-C.</title>
        <authorList>
            <person name="Zheng Z."/>
        </authorList>
    </citation>
    <scope>NUCLEOTIDE SEQUENCE</scope>
    <source>
        <strain evidence="4">ZZ-2019</strain>
        <tissue evidence="4">Adductor muscle</tissue>
    </source>
</reference>
<proteinExistence type="predicted"/>
<dbReference type="InterPro" id="IPR040673">
    <property type="entry name" value="CCDC81_HU_dom_2"/>
</dbReference>
<evidence type="ECO:0000313" key="4">
    <source>
        <dbReference type="EMBL" id="KAK3098685.1"/>
    </source>
</evidence>
<dbReference type="PANTHER" id="PTHR14362:SF2">
    <property type="entry name" value="COILED-COIL DOMAIN-CONTAINING PROTEIN 81"/>
    <property type="match status" value="1"/>
</dbReference>
<organism evidence="4 5">
    <name type="scientific">Pinctada imbricata</name>
    <name type="common">Atlantic pearl-oyster</name>
    <name type="synonym">Pinctada martensii</name>
    <dbReference type="NCBI Taxonomy" id="66713"/>
    <lineage>
        <taxon>Eukaryota</taxon>
        <taxon>Metazoa</taxon>
        <taxon>Spiralia</taxon>
        <taxon>Lophotrochozoa</taxon>
        <taxon>Mollusca</taxon>
        <taxon>Bivalvia</taxon>
        <taxon>Autobranchia</taxon>
        <taxon>Pteriomorphia</taxon>
        <taxon>Pterioida</taxon>
        <taxon>Pterioidea</taxon>
        <taxon>Pteriidae</taxon>
        <taxon>Pinctada</taxon>
    </lineage>
</organism>